<dbReference type="Gene3D" id="3.40.50.150">
    <property type="entry name" value="Vaccinia Virus protein VP39"/>
    <property type="match status" value="1"/>
</dbReference>
<dbReference type="Pfam" id="PF08241">
    <property type="entry name" value="Methyltransf_11"/>
    <property type="match status" value="1"/>
</dbReference>
<dbReference type="SUPFAM" id="SSF53335">
    <property type="entry name" value="S-adenosyl-L-methionine-dependent methyltransferases"/>
    <property type="match status" value="1"/>
</dbReference>
<feature type="domain" description="Methyltransferase type 11" evidence="1">
    <location>
        <begin position="1"/>
        <end position="67"/>
    </location>
</feature>
<keyword evidence="2" id="KW-0808">Transferase</keyword>
<evidence type="ECO:0000259" key="1">
    <source>
        <dbReference type="Pfam" id="PF08241"/>
    </source>
</evidence>
<dbReference type="EMBL" id="UNRR01000017">
    <property type="protein sequence ID" value="SYZ78320.1"/>
    <property type="molecule type" value="Genomic_DNA"/>
</dbReference>
<evidence type="ECO:0000313" key="3">
    <source>
        <dbReference type="Proteomes" id="UP000262072"/>
    </source>
</evidence>
<organism evidence="2 3">
    <name type="scientific">Trichococcus shcherbakoviae</name>
    <dbReference type="NCBI Taxonomy" id="2094020"/>
    <lineage>
        <taxon>Bacteria</taxon>
        <taxon>Bacillati</taxon>
        <taxon>Bacillota</taxon>
        <taxon>Bacilli</taxon>
        <taxon>Lactobacillales</taxon>
        <taxon>Carnobacteriaceae</taxon>
        <taxon>Trichococcus</taxon>
    </lineage>
</organism>
<gene>
    <name evidence="2" type="ORF">TART1_1104</name>
</gene>
<name>A0A383TDB2_9LACT</name>
<evidence type="ECO:0000313" key="2">
    <source>
        <dbReference type="EMBL" id="SYZ78320.1"/>
    </source>
</evidence>
<dbReference type="InterPro" id="IPR013216">
    <property type="entry name" value="Methyltransf_11"/>
</dbReference>
<dbReference type="GO" id="GO:0032259">
    <property type="term" value="P:methylation"/>
    <property type="evidence" value="ECO:0007669"/>
    <property type="project" value="UniProtKB-KW"/>
</dbReference>
<sequence>MVEQARERAIEEGLEEKVAFQIADALELPFEESTFDAVIGESVLAFIEDKSRALSELVRVTKSQGYVGFNECSWIKTPPSSLAKYIFDVLGAVFLTPDEWHGIWKRTGLKEVTMKSYKVRALEQWGYEFRGLELREYFGAWYKFVRLLFTSPECRRWARKTLSMARNIFAAFKYFGYGIYVGKK</sequence>
<dbReference type="OrthoDB" id="9808140at2"/>
<reference evidence="3" key="1">
    <citation type="submission" date="2018-05" db="EMBL/GenBank/DDBJ databases">
        <authorList>
            <person name="Strepis N."/>
        </authorList>
    </citation>
    <scope>NUCLEOTIDE SEQUENCE [LARGE SCALE GENOMIC DNA]</scope>
</reference>
<proteinExistence type="predicted"/>
<keyword evidence="2" id="KW-0489">Methyltransferase</keyword>
<dbReference type="AlphaFoldDB" id="A0A383TDB2"/>
<dbReference type="InterPro" id="IPR029063">
    <property type="entry name" value="SAM-dependent_MTases_sf"/>
</dbReference>
<protein>
    <submittedName>
        <fullName evidence="2">Methyltransferase type 11</fullName>
    </submittedName>
</protein>
<dbReference type="GO" id="GO:0008757">
    <property type="term" value="F:S-adenosylmethionine-dependent methyltransferase activity"/>
    <property type="evidence" value="ECO:0007669"/>
    <property type="project" value="InterPro"/>
</dbReference>
<accession>A0A383TDB2</accession>
<dbReference type="Proteomes" id="UP000262072">
    <property type="component" value="Unassembled WGS sequence"/>
</dbReference>
<dbReference type="RefSeq" id="WP_119092923.1">
    <property type="nucleotide sequence ID" value="NZ_UNRR01000017.1"/>
</dbReference>